<dbReference type="GO" id="GO:0010181">
    <property type="term" value="F:FMN binding"/>
    <property type="evidence" value="ECO:0007669"/>
    <property type="project" value="TreeGrafter"/>
</dbReference>
<feature type="domain" description="Flavodoxin-like fold" evidence="2">
    <location>
        <begin position="2"/>
        <end position="167"/>
    </location>
</feature>
<dbReference type="SUPFAM" id="SSF52218">
    <property type="entry name" value="Flavoproteins"/>
    <property type="match status" value="1"/>
</dbReference>
<dbReference type="Gene3D" id="3.40.50.360">
    <property type="match status" value="1"/>
</dbReference>
<protein>
    <submittedName>
        <fullName evidence="3">Putative NADPH-quinone reductase (Modulator of drug activity B)</fullName>
    </submittedName>
</protein>
<dbReference type="InterPro" id="IPR029039">
    <property type="entry name" value="Flavoprotein-like_sf"/>
</dbReference>
<keyword evidence="1" id="KW-0560">Oxidoreductase</keyword>
<dbReference type="Proteomes" id="UP000027644">
    <property type="component" value="Unassembled WGS sequence"/>
</dbReference>
<gene>
    <name evidence="3" type="ORF">SASC598J21_005350</name>
</gene>
<proteinExistence type="predicted"/>
<accession>A0A074V8C4</accession>
<reference evidence="3 4" key="1">
    <citation type="journal article" date="2014" name="PLoS Genet.">
        <title>Hidden diversity in honey bee gut symbionts detected by single-cell genomics.</title>
        <authorList>
            <person name="Engel P."/>
            <person name="Stepanauskas R."/>
            <person name="Moran N."/>
        </authorList>
    </citation>
    <scope>NUCLEOTIDE SEQUENCE [LARGE SCALE GENOMIC DNA]</scope>
    <source>
        <strain evidence="3 4">SCGC AB-598-J21</strain>
    </source>
</reference>
<dbReference type="InterPro" id="IPR046980">
    <property type="entry name" value="KefG/KefF"/>
</dbReference>
<dbReference type="EMBL" id="AVQL01000362">
    <property type="protein sequence ID" value="KEQ01688.1"/>
    <property type="molecule type" value="Genomic_DNA"/>
</dbReference>
<organism evidence="3 4">
    <name type="scientific">Snodgrassella alvi SCGC AB-598-J21</name>
    <dbReference type="NCBI Taxonomy" id="1385367"/>
    <lineage>
        <taxon>Bacteria</taxon>
        <taxon>Pseudomonadati</taxon>
        <taxon>Pseudomonadota</taxon>
        <taxon>Betaproteobacteria</taxon>
        <taxon>Neisseriales</taxon>
        <taxon>Neisseriaceae</taxon>
        <taxon>Snodgrassella</taxon>
    </lineage>
</organism>
<dbReference type="AlphaFoldDB" id="A0A074V8C4"/>
<dbReference type="PANTHER" id="PTHR47307">
    <property type="entry name" value="GLUTATHIONE-REGULATED POTASSIUM-EFFLUX SYSTEM ANCILLARY PROTEIN KEFG"/>
    <property type="match status" value="1"/>
</dbReference>
<comment type="caution">
    <text evidence="3">The sequence shown here is derived from an EMBL/GenBank/DDBJ whole genome shotgun (WGS) entry which is preliminary data.</text>
</comment>
<evidence type="ECO:0000259" key="2">
    <source>
        <dbReference type="Pfam" id="PF02525"/>
    </source>
</evidence>
<evidence type="ECO:0000313" key="3">
    <source>
        <dbReference type="EMBL" id="KEQ01688.1"/>
    </source>
</evidence>
<evidence type="ECO:0000256" key="1">
    <source>
        <dbReference type="ARBA" id="ARBA00023002"/>
    </source>
</evidence>
<dbReference type="GO" id="GO:0009055">
    <property type="term" value="F:electron transfer activity"/>
    <property type="evidence" value="ECO:0007669"/>
    <property type="project" value="TreeGrafter"/>
</dbReference>
<dbReference type="PANTHER" id="PTHR47307:SF1">
    <property type="entry name" value="GLUTATHIONE-REGULATED POTASSIUM-EFFLUX SYSTEM ANCILLARY PROTEIN KEFG"/>
    <property type="match status" value="1"/>
</dbReference>
<sequence>MKRTLVIVAHPHLASSSVNRYWVNRLNQYHEQVTIHDLYSYYPSYKIDSGFEQNLIENHQNLVIQFPIYWFNCPPLLKQWLDDVFTYGWAFGALGDKLKSKKVGLAVSAGIKKADYSQTGHYKYTLEQILSPFELTINYVQADYQPVFAIYGANNEPDYPDKITQKDIDKSADDYVNWMKKLGMLI</sequence>
<dbReference type="GO" id="GO:0003955">
    <property type="term" value="F:NAD(P)H dehydrogenase (quinone) activity"/>
    <property type="evidence" value="ECO:0007669"/>
    <property type="project" value="TreeGrafter"/>
</dbReference>
<dbReference type="Pfam" id="PF02525">
    <property type="entry name" value="Flavodoxin_2"/>
    <property type="match status" value="1"/>
</dbReference>
<evidence type="ECO:0000313" key="4">
    <source>
        <dbReference type="Proteomes" id="UP000027644"/>
    </source>
</evidence>
<name>A0A074V8C4_9NEIS</name>
<dbReference type="InterPro" id="IPR003680">
    <property type="entry name" value="Flavodoxin_fold"/>
</dbReference>